<name>G8UJE7_TANFA</name>
<dbReference type="SUPFAM" id="SSF81301">
    <property type="entry name" value="Nucleotidyltransferase"/>
    <property type="match status" value="1"/>
</dbReference>
<evidence type="ECO:0000256" key="3">
    <source>
        <dbReference type="ARBA" id="ARBA00022679"/>
    </source>
</evidence>
<organism evidence="11 12">
    <name type="scientific">Tannerella forsythia (strain ATCC 43037 / JCM 10827 / CCUG 21028 A / KCTC 5666 / FDC 338)</name>
    <name type="common">Bacteroides forsythus</name>
    <dbReference type="NCBI Taxonomy" id="203275"/>
    <lineage>
        <taxon>Bacteria</taxon>
        <taxon>Pseudomonadati</taxon>
        <taxon>Bacteroidota</taxon>
        <taxon>Bacteroidia</taxon>
        <taxon>Bacteroidales</taxon>
        <taxon>Tannerellaceae</taxon>
        <taxon>Tannerella</taxon>
    </lineage>
</organism>
<dbReference type="Pfam" id="PF01909">
    <property type="entry name" value="NTP_transf_2"/>
    <property type="match status" value="1"/>
</dbReference>
<evidence type="ECO:0000256" key="9">
    <source>
        <dbReference type="ARBA" id="ARBA00038276"/>
    </source>
</evidence>
<evidence type="ECO:0000313" key="11">
    <source>
        <dbReference type="EMBL" id="AEW21538.1"/>
    </source>
</evidence>
<evidence type="ECO:0000259" key="10">
    <source>
        <dbReference type="Pfam" id="PF01909"/>
    </source>
</evidence>
<dbReference type="Proteomes" id="UP000005436">
    <property type="component" value="Chromosome"/>
</dbReference>
<protein>
    <submittedName>
        <fullName evidence="11">Nucleotidyltransferase domain protein</fullName>
    </submittedName>
</protein>
<dbReference type="InterPro" id="IPR043519">
    <property type="entry name" value="NT_sf"/>
</dbReference>
<dbReference type="PANTHER" id="PTHR33571">
    <property type="entry name" value="SSL8005 PROTEIN"/>
    <property type="match status" value="1"/>
</dbReference>
<reference evidence="12" key="1">
    <citation type="submission" date="2011-12" db="EMBL/GenBank/DDBJ databases">
        <title>Complete sequence of Tannerella forsythia ATCC 43037.</title>
        <authorList>
            <person name="Dewhirst F."/>
            <person name="Tanner A."/>
            <person name="Izard J."/>
            <person name="Brinkac L."/>
            <person name="Durkin A.S."/>
            <person name="Hostetler J."/>
            <person name="Shetty J."/>
            <person name="Torralba M."/>
            <person name="Gill S."/>
            <person name="Nelson K."/>
        </authorList>
    </citation>
    <scope>NUCLEOTIDE SEQUENCE [LARGE SCALE GENOMIC DNA]</scope>
    <source>
        <strain evidence="12">ATCC 43037 / JCM 10827 / CCUG 33226 / KCTC 5666 / FDC 338</strain>
    </source>
</reference>
<dbReference type="KEGG" id="tfo:BFO_3331"/>
<keyword evidence="5" id="KW-0479">Metal-binding</keyword>
<keyword evidence="3 11" id="KW-0808">Transferase</keyword>
<keyword evidence="2" id="KW-1277">Toxin-antitoxin system</keyword>
<keyword evidence="4" id="KW-0548">Nucleotidyltransferase</keyword>
<evidence type="ECO:0000256" key="2">
    <source>
        <dbReference type="ARBA" id="ARBA00022649"/>
    </source>
</evidence>
<accession>G8UJE7</accession>
<dbReference type="GO" id="GO:0016779">
    <property type="term" value="F:nucleotidyltransferase activity"/>
    <property type="evidence" value="ECO:0007669"/>
    <property type="project" value="UniProtKB-KW"/>
</dbReference>
<gene>
    <name evidence="11" type="ordered locus">BFO_3331</name>
</gene>
<dbReference type="GO" id="GO:0046872">
    <property type="term" value="F:metal ion binding"/>
    <property type="evidence" value="ECO:0007669"/>
    <property type="project" value="UniProtKB-KW"/>
</dbReference>
<keyword evidence="12" id="KW-1185">Reference proteome</keyword>
<dbReference type="AlphaFoldDB" id="G8UJE7"/>
<dbReference type="Gene3D" id="3.30.460.10">
    <property type="entry name" value="Beta Polymerase, domain 2"/>
    <property type="match status" value="1"/>
</dbReference>
<keyword evidence="6" id="KW-0547">Nucleotide-binding</keyword>
<dbReference type="InterPro" id="IPR002934">
    <property type="entry name" value="Polymerase_NTP_transf_dom"/>
</dbReference>
<evidence type="ECO:0000313" key="12">
    <source>
        <dbReference type="Proteomes" id="UP000005436"/>
    </source>
</evidence>
<feature type="domain" description="Polymerase nucleotidyl transferase" evidence="10">
    <location>
        <begin position="27"/>
        <end position="107"/>
    </location>
</feature>
<keyword evidence="7" id="KW-0067">ATP-binding</keyword>
<keyword evidence="8" id="KW-0460">Magnesium</keyword>
<dbReference type="CDD" id="cd05403">
    <property type="entry name" value="NT_KNTase_like"/>
    <property type="match status" value="1"/>
</dbReference>
<comment type="cofactor">
    <cofactor evidence="1">
        <name>Mg(2+)</name>
        <dbReference type="ChEBI" id="CHEBI:18420"/>
    </cofactor>
</comment>
<proteinExistence type="inferred from homology"/>
<evidence type="ECO:0000256" key="1">
    <source>
        <dbReference type="ARBA" id="ARBA00001946"/>
    </source>
</evidence>
<dbReference type="PATRIC" id="fig|203275.8.peg.2878"/>
<evidence type="ECO:0000256" key="5">
    <source>
        <dbReference type="ARBA" id="ARBA00022723"/>
    </source>
</evidence>
<evidence type="ECO:0000256" key="8">
    <source>
        <dbReference type="ARBA" id="ARBA00022842"/>
    </source>
</evidence>
<dbReference type="EMBL" id="CP003191">
    <property type="protein sequence ID" value="AEW21538.1"/>
    <property type="molecule type" value="Genomic_DNA"/>
</dbReference>
<comment type="similarity">
    <text evidence="9">Belongs to the MntA antitoxin family.</text>
</comment>
<dbReference type="eggNOG" id="COG1669">
    <property type="taxonomic scope" value="Bacteria"/>
</dbReference>
<dbReference type="STRING" id="203275.BFO_3331"/>
<dbReference type="InterPro" id="IPR052038">
    <property type="entry name" value="Type-VII_TA_antitoxin"/>
</dbReference>
<dbReference type="PANTHER" id="PTHR33571:SF12">
    <property type="entry name" value="BSL3053 PROTEIN"/>
    <property type="match status" value="1"/>
</dbReference>
<evidence type="ECO:0000256" key="7">
    <source>
        <dbReference type="ARBA" id="ARBA00022840"/>
    </source>
</evidence>
<evidence type="ECO:0000256" key="6">
    <source>
        <dbReference type="ARBA" id="ARBA00022741"/>
    </source>
</evidence>
<dbReference type="HOGENOM" id="CLU_130257_10_2_10"/>
<dbReference type="GO" id="GO:0005524">
    <property type="term" value="F:ATP binding"/>
    <property type="evidence" value="ECO:0007669"/>
    <property type="project" value="UniProtKB-KW"/>
</dbReference>
<sequence length="119" mass="14032">MILTGELNTLSLYPHNNDRKDMDKLMIDKLSDFFRTQPVDKAWIFGSYSRNEEEEGSDIDVLVRFLKGIRITLFSYASMQYKMERLLNKKIDLVEEGQLKDFAEDSVNADKILIYERKK</sequence>
<evidence type="ECO:0000256" key="4">
    <source>
        <dbReference type="ARBA" id="ARBA00022695"/>
    </source>
</evidence>